<dbReference type="PIRSF" id="PIRSF006470">
    <property type="entry name" value="DctB"/>
    <property type="match status" value="1"/>
</dbReference>
<evidence type="ECO:0000256" key="1">
    <source>
        <dbReference type="ARBA" id="ARBA00022729"/>
    </source>
</evidence>
<dbReference type="NCBIfam" id="NF037995">
    <property type="entry name" value="TRAP_S1"/>
    <property type="match status" value="1"/>
</dbReference>
<dbReference type="PROSITE" id="PS51257">
    <property type="entry name" value="PROKAR_LIPOPROTEIN"/>
    <property type="match status" value="1"/>
</dbReference>
<dbReference type="NCBIfam" id="TIGR00787">
    <property type="entry name" value="dctP"/>
    <property type="match status" value="1"/>
</dbReference>
<sequence>MSSFNHRKAKHTNFGFIPGISLKLLVFLTVLLAACQQGGRVKVLKLAHSLNTSHPVHGGMEYMADRLEEKSNGKLKIKIYPNGQLGGEREAVELLQIGSLAMTKVSAAVMENFAPSYKVLGLPYIFRDKQHAFDFYDSKVGKEILAQGEDFRLRGLCFYDAGSRSFYTKDKPINEPSDLNGLKIRVMKSKTSINMVKLLGGSPTPISFGELYTSLQQGVIDGAENNAPSFFSAKHYEVCKYYSIDEHSSVPDVLLIGTGVWERLNDQEKQWLQEAADESSVHQRKLWKKSEEECLKAIKEAGVEISYPDKSPFASKVRPLYEEYEREPAIKELIQKIKSL</sequence>
<evidence type="ECO:0000313" key="2">
    <source>
        <dbReference type="EMBL" id="MDN5205075.1"/>
    </source>
</evidence>
<reference evidence="2" key="1">
    <citation type="submission" date="2023-06" db="EMBL/GenBank/DDBJ databases">
        <title>Genomic of Parafulvivirga corallium.</title>
        <authorList>
            <person name="Wang G."/>
        </authorList>
    </citation>
    <scope>NUCLEOTIDE SEQUENCE</scope>
    <source>
        <strain evidence="2">BMA10</strain>
    </source>
</reference>
<dbReference type="Gene3D" id="3.40.190.170">
    <property type="entry name" value="Bacterial extracellular solute-binding protein, family 7"/>
    <property type="match status" value="1"/>
</dbReference>
<dbReference type="PANTHER" id="PTHR33376">
    <property type="match status" value="1"/>
</dbReference>
<keyword evidence="3" id="KW-1185">Reference proteome</keyword>
<keyword evidence="1" id="KW-0732">Signal</keyword>
<dbReference type="CDD" id="cd13671">
    <property type="entry name" value="PBP2_TRAP_SBP_like_3"/>
    <property type="match status" value="1"/>
</dbReference>
<dbReference type="Pfam" id="PF03480">
    <property type="entry name" value="DctP"/>
    <property type="match status" value="1"/>
</dbReference>
<dbReference type="Proteomes" id="UP001172082">
    <property type="component" value="Unassembled WGS sequence"/>
</dbReference>
<dbReference type="EMBL" id="JAUJEA010000015">
    <property type="protein sequence ID" value="MDN5205075.1"/>
    <property type="molecule type" value="Genomic_DNA"/>
</dbReference>
<dbReference type="RefSeq" id="WP_346755098.1">
    <property type="nucleotide sequence ID" value="NZ_JAUJEA010000015.1"/>
</dbReference>
<proteinExistence type="predicted"/>
<dbReference type="InterPro" id="IPR038404">
    <property type="entry name" value="TRAP_DctP_sf"/>
</dbReference>
<name>A0ABT8KWC7_9BACT</name>
<dbReference type="InterPro" id="IPR018389">
    <property type="entry name" value="DctP_fam"/>
</dbReference>
<gene>
    <name evidence="2" type="ORF">QQ008_27045</name>
</gene>
<protein>
    <submittedName>
        <fullName evidence="2">TRAP transporter substrate-binding protein</fullName>
    </submittedName>
</protein>
<evidence type="ECO:0000313" key="3">
    <source>
        <dbReference type="Proteomes" id="UP001172082"/>
    </source>
</evidence>
<dbReference type="PANTHER" id="PTHR33376:SF2">
    <property type="entry name" value="DICARBOXYLATE-BINDING PERIPLASMIC PROTEIN"/>
    <property type="match status" value="1"/>
</dbReference>
<dbReference type="InterPro" id="IPR004682">
    <property type="entry name" value="TRAP_DctP"/>
</dbReference>
<organism evidence="2 3">
    <name type="scientific">Splendidivirga corallicola</name>
    <dbReference type="NCBI Taxonomy" id="3051826"/>
    <lineage>
        <taxon>Bacteria</taxon>
        <taxon>Pseudomonadati</taxon>
        <taxon>Bacteroidota</taxon>
        <taxon>Cytophagia</taxon>
        <taxon>Cytophagales</taxon>
        <taxon>Splendidivirgaceae</taxon>
        <taxon>Splendidivirga</taxon>
    </lineage>
</organism>
<accession>A0ABT8KWC7</accession>
<comment type="caution">
    <text evidence="2">The sequence shown here is derived from an EMBL/GenBank/DDBJ whole genome shotgun (WGS) entry which is preliminary data.</text>
</comment>